<sequence>MSTTNAVTVADVPAGLTRDDKFYRTDGNLVLRAENTLFRVHRSVLTEMSSVIADTLQLPQPEHSSDKEGESDARPVKLPGDTAQQFRSLMWALYSRPDEVKKYLETSDLESRCCRLLDLVAITHKYDCPDLMNWALDLASGCCKTIDKPSTNLVTALIHMYRLGLLGFVDWAEPAVRRGSLADVSLIRLASASTWTSIESFAYYRIVCRGPSCWSALGVNSSENLRLLRGYVNLSETWTLIAGRVPPIEHVCGGSPGVHATGPCPTACITVWDEICRNPKVVKLGVLNKDSTVDIQGRLAAAAGLVEHAFAVAPRTIIYTQSYGTNRPSPPDTGISGWHGIMCRAAFRDSVNAYAARSEKMIQRCAAALLQHLLHSIIASRSPSPCKE</sequence>
<dbReference type="InterPro" id="IPR011333">
    <property type="entry name" value="SKP1/BTB/POZ_sf"/>
</dbReference>
<reference evidence="3 4" key="1">
    <citation type="journal article" date="2016" name="Mol. Biol. Evol.">
        <title>Comparative Genomics of Early-Diverging Mushroom-Forming Fungi Provides Insights into the Origins of Lignocellulose Decay Capabilities.</title>
        <authorList>
            <person name="Nagy L.G."/>
            <person name="Riley R."/>
            <person name="Tritt A."/>
            <person name="Adam C."/>
            <person name="Daum C."/>
            <person name="Floudas D."/>
            <person name="Sun H."/>
            <person name="Yadav J.S."/>
            <person name="Pangilinan J."/>
            <person name="Larsson K.H."/>
            <person name="Matsuura K."/>
            <person name="Barry K."/>
            <person name="Labutti K."/>
            <person name="Kuo R."/>
            <person name="Ohm R.A."/>
            <person name="Bhattacharya S.S."/>
            <person name="Shirouzu T."/>
            <person name="Yoshinaga Y."/>
            <person name="Martin F.M."/>
            <person name="Grigoriev I.V."/>
            <person name="Hibbett D.S."/>
        </authorList>
    </citation>
    <scope>NUCLEOTIDE SEQUENCE [LARGE SCALE GENOMIC DNA]</scope>
    <source>
        <strain evidence="3 4">HHB12029</strain>
    </source>
</reference>
<dbReference type="Gene3D" id="3.30.710.10">
    <property type="entry name" value="Potassium Channel Kv1.1, Chain A"/>
    <property type="match status" value="1"/>
</dbReference>
<dbReference type="Proteomes" id="UP000077266">
    <property type="component" value="Unassembled WGS sequence"/>
</dbReference>
<organism evidence="3 4">
    <name type="scientific">Exidia glandulosa HHB12029</name>
    <dbReference type="NCBI Taxonomy" id="1314781"/>
    <lineage>
        <taxon>Eukaryota</taxon>
        <taxon>Fungi</taxon>
        <taxon>Dikarya</taxon>
        <taxon>Basidiomycota</taxon>
        <taxon>Agaricomycotina</taxon>
        <taxon>Agaricomycetes</taxon>
        <taxon>Auriculariales</taxon>
        <taxon>Exidiaceae</taxon>
        <taxon>Exidia</taxon>
    </lineage>
</organism>
<feature type="domain" description="BTB" evidence="2">
    <location>
        <begin position="25"/>
        <end position="102"/>
    </location>
</feature>
<dbReference type="PROSITE" id="PS50097">
    <property type="entry name" value="BTB"/>
    <property type="match status" value="1"/>
</dbReference>
<dbReference type="EMBL" id="KV426171">
    <property type="protein sequence ID" value="KZV85935.1"/>
    <property type="molecule type" value="Genomic_DNA"/>
</dbReference>
<evidence type="ECO:0000313" key="3">
    <source>
        <dbReference type="EMBL" id="KZV85935.1"/>
    </source>
</evidence>
<feature type="region of interest" description="Disordered" evidence="1">
    <location>
        <begin position="55"/>
        <end position="78"/>
    </location>
</feature>
<dbReference type="InParanoid" id="A0A165E2N9"/>
<proteinExistence type="predicted"/>
<evidence type="ECO:0000259" key="2">
    <source>
        <dbReference type="PROSITE" id="PS50097"/>
    </source>
</evidence>
<protein>
    <recommendedName>
        <fullName evidence="2">BTB domain-containing protein</fullName>
    </recommendedName>
</protein>
<accession>A0A165E2N9</accession>
<evidence type="ECO:0000313" key="4">
    <source>
        <dbReference type="Proteomes" id="UP000077266"/>
    </source>
</evidence>
<name>A0A165E2N9_EXIGL</name>
<dbReference type="AlphaFoldDB" id="A0A165E2N9"/>
<evidence type="ECO:0000256" key="1">
    <source>
        <dbReference type="SAM" id="MobiDB-lite"/>
    </source>
</evidence>
<keyword evidence="4" id="KW-1185">Reference proteome</keyword>
<feature type="compositionally biased region" description="Basic and acidic residues" evidence="1">
    <location>
        <begin position="63"/>
        <end position="75"/>
    </location>
</feature>
<dbReference type="OrthoDB" id="3157337at2759"/>
<gene>
    <name evidence="3" type="ORF">EXIGLDRAFT_753045</name>
</gene>
<dbReference type="InterPro" id="IPR000210">
    <property type="entry name" value="BTB/POZ_dom"/>
</dbReference>